<dbReference type="Pfam" id="PF05532">
    <property type="entry name" value="CsbD"/>
    <property type="match status" value="1"/>
</dbReference>
<comment type="similarity">
    <text evidence="1">Belongs to the UPF0337 (CsbD) family.</text>
</comment>
<feature type="compositionally biased region" description="Basic and acidic residues" evidence="2">
    <location>
        <begin position="43"/>
        <end position="53"/>
    </location>
</feature>
<dbReference type="AlphaFoldDB" id="A0A1I0V8A2"/>
<proteinExistence type="inferred from homology"/>
<evidence type="ECO:0000259" key="3">
    <source>
        <dbReference type="Pfam" id="PF05532"/>
    </source>
</evidence>
<accession>A0A1I0V8A2</accession>
<dbReference type="InterPro" id="IPR036629">
    <property type="entry name" value="YjbJ_sf"/>
</dbReference>
<dbReference type="Gene3D" id="1.10.1470.10">
    <property type="entry name" value="YjbJ"/>
    <property type="match status" value="1"/>
</dbReference>
<dbReference type="InterPro" id="IPR008462">
    <property type="entry name" value="CsbD"/>
</dbReference>
<name>A0A1I0V8A2_9PSEU</name>
<protein>
    <submittedName>
        <fullName evidence="4">Uncharacterized conserved protein YjbJ, UPF0337 family</fullName>
    </submittedName>
</protein>
<dbReference type="EMBL" id="FOKG01000001">
    <property type="protein sequence ID" value="SFA72561.1"/>
    <property type="molecule type" value="Genomic_DNA"/>
</dbReference>
<evidence type="ECO:0000313" key="5">
    <source>
        <dbReference type="Proteomes" id="UP000243799"/>
    </source>
</evidence>
<organism evidence="4 5">
    <name type="scientific">Amycolatopsis marina</name>
    <dbReference type="NCBI Taxonomy" id="490629"/>
    <lineage>
        <taxon>Bacteria</taxon>
        <taxon>Bacillati</taxon>
        <taxon>Actinomycetota</taxon>
        <taxon>Actinomycetes</taxon>
        <taxon>Pseudonocardiales</taxon>
        <taxon>Pseudonocardiaceae</taxon>
        <taxon>Amycolatopsis</taxon>
    </lineage>
</organism>
<keyword evidence="5" id="KW-1185">Reference proteome</keyword>
<feature type="compositionally biased region" description="Polar residues" evidence="2">
    <location>
        <begin position="27"/>
        <end position="42"/>
    </location>
</feature>
<evidence type="ECO:0000256" key="2">
    <source>
        <dbReference type="SAM" id="MobiDB-lite"/>
    </source>
</evidence>
<evidence type="ECO:0000256" key="1">
    <source>
        <dbReference type="ARBA" id="ARBA00009129"/>
    </source>
</evidence>
<feature type="region of interest" description="Disordered" evidence="2">
    <location>
        <begin position="18"/>
        <end position="69"/>
    </location>
</feature>
<dbReference type="Proteomes" id="UP000243799">
    <property type="component" value="Unassembled WGS sequence"/>
</dbReference>
<reference evidence="5" key="1">
    <citation type="submission" date="2016-10" db="EMBL/GenBank/DDBJ databases">
        <authorList>
            <person name="Varghese N."/>
            <person name="Submissions S."/>
        </authorList>
    </citation>
    <scope>NUCLEOTIDE SEQUENCE [LARGE SCALE GENOMIC DNA]</scope>
    <source>
        <strain evidence="5">CGMCC 4.3568</strain>
    </source>
</reference>
<gene>
    <name evidence="4" type="ORF">SAMN05216266_10173</name>
</gene>
<dbReference type="SUPFAM" id="SSF69047">
    <property type="entry name" value="Hypothetical protein YjbJ"/>
    <property type="match status" value="1"/>
</dbReference>
<sequence length="69" mass="7264">MSLFDKAKDMAEQALGTAKEKLGEVTGNESLTDSGKADQTSGEAKEAAHDLSDKATGAAQDMKDKFTKN</sequence>
<dbReference type="STRING" id="490629.SAMN05216266_10173"/>
<evidence type="ECO:0000313" key="4">
    <source>
        <dbReference type="EMBL" id="SFA72561.1"/>
    </source>
</evidence>
<feature type="domain" description="CsbD-like" evidence="3">
    <location>
        <begin position="5"/>
        <end position="55"/>
    </location>
</feature>
<dbReference type="OrthoDB" id="3699988at2"/>
<dbReference type="RefSeq" id="WP_091667792.1">
    <property type="nucleotide sequence ID" value="NZ_FOKG01000001.1"/>
</dbReference>